<reference evidence="2 3" key="1">
    <citation type="submission" date="2016-03" db="EMBL/GenBank/DDBJ databases">
        <authorList>
            <person name="Devillers H."/>
        </authorList>
    </citation>
    <scope>NUCLEOTIDE SEQUENCE [LARGE SCALE GENOMIC DNA]</scope>
    <source>
        <strain evidence="2">CBS 6772</strain>
    </source>
</reference>
<protein>
    <submittedName>
        <fullName evidence="2">LAFE_0A04060g1_1</fullName>
    </submittedName>
</protein>
<dbReference type="GO" id="GO:0005634">
    <property type="term" value="C:nucleus"/>
    <property type="evidence" value="ECO:0007669"/>
    <property type="project" value="TreeGrafter"/>
</dbReference>
<dbReference type="SUPFAM" id="SSF47954">
    <property type="entry name" value="Cyclin-like"/>
    <property type="match status" value="1"/>
</dbReference>
<evidence type="ECO:0000259" key="1">
    <source>
        <dbReference type="Pfam" id="PF00134"/>
    </source>
</evidence>
<dbReference type="Proteomes" id="UP000190831">
    <property type="component" value="Chromosome A"/>
</dbReference>
<dbReference type="PANTHER" id="PTHR15615:SF36">
    <property type="entry name" value="PHO85 CYCLIN-5"/>
    <property type="match status" value="1"/>
</dbReference>
<dbReference type="GO" id="GO:0000307">
    <property type="term" value="C:cyclin-dependent protein kinase holoenzyme complex"/>
    <property type="evidence" value="ECO:0007669"/>
    <property type="project" value="TreeGrafter"/>
</dbReference>
<accession>A0A1G4M6L6</accession>
<dbReference type="PANTHER" id="PTHR15615">
    <property type="match status" value="1"/>
</dbReference>
<proteinExistence type="predicted"/>
<name>A0A1G4M6L6_LACFM</name>
<gene>
    <name evidence="2" type="ORF">LAFE_0A04060G</name>
</gene>
<dbReference type="Gene3D" id="1.10.472.10">
    <property type="entry name" value="Cyclin-like"/>
    <property type="match status" value="1"/>
</dbReference>
<keyword evidence="3" id="KW-1185">Reference proteome</keyword>
<sequence>MQQVTPTEEYHPGVFTTHNLSYKVPSTPGATPDGTPKPTNVTIVHSTKQLRLINQIATILSALTSKFSNHRINNSKQHLIPFVTEVFRRSKCTKKVILLSMYYFHKLHTFKLKSITNLPEFSRCAKRIYLSCLVIAHKFLNDQTFSMKTWQCISGLSSKDITTMERWCLGKLEYELLLDDDKLNMWVRNVLQKDSVNCVLVTMSKKRSRDVDADLEWYPRSKRTNCIY</sequence>
<dbReference type="CDD" id="cd20557">
    <property type="entry name" value="CYCLIN_ScPCL1-like"/>
    <property type="match status" value="1"/>
</dbReference>
<evidence type="ECO:0000313" key="3">
    <source>
        <dbReference type="Proteomes" id="UP000190831"/>
    </source>
</evidence>
<dbReference type="InterPro" id="IPR006671">
    <property type="entry name" value="Cyclin_N"/>
</dbReference>
<dbReference type="GO" id="GO:0016538">
    <property type="term" value="F:cyclin-dependent protein serine/threonine kinase regulator activity"/>
    <property type="evidence" value="ECO:0007669"/>
    <property type="project" value="TreeGrafter"/>
</dbReference>
<dbReference type="EMBL" id="LT598487">
    <property type="protein sequence ID" value="SCV99479.1"/>
    <property type="molecule type" value="Genomic_DNA"/>
</dbReference>
<feature type="domain" description="Cyclin N-terminal" evidence="1">
    <location>
        <begin position="74"/>
        <end position="176"/>
    </location>
</feature>
<dbReference type="AlphaFoldDB" id="A0A1G4M6L6"/>
<dbReference type="InterPro" id="IPR013922">
    <property type="entry name" value="Cyclin_PHO80-like"/>
</dbReference>
<dbReference type="OMA" id="DYDANSW"/>
<dbReference type="InterPro" id="IPR036915">
    <property type="entry name" value="Cyclin-like_sf"/>
</dbReference>
<dbReference type="OrthoDB" id="286814at2759"/>
<evidence type="ECO:0000313" key="2">
    <source>
        <dbReference type="EMBL" id="SCV99479.1"/>
    </source>
</evidence>
<dbReference type="GO" id="GO:0019901">
    <property type="term" value="F:protein kinase binding"/>
    <property type="evidence" value="ECO:0007669"/>
    <property type="project" value="InterPro"/>
</dbReference>
<organism evidence="2 3">
    <name type="scientific">Lachancea fermentati</name>
    <name type="common">Zygosaccharomyces fermentati</name>
    <dbReference type="NCBI Taxonomy" id="4955"/>
    <lineage>
        <taxon>Eukaryota</taxon>
        <taxon>Fungi</taxon>
        <taxon>Dikarya</taxon>
        <taxon>Ascomycota</taxon>
        <taxon>Saccharomycotina</taxon>
        <taxon>Saccharomycetes</taxon>
        <taxon>Saccharomycetales</taxon>
        <taxon>Saccharomycetaceae</taxon>
        <taxon>Lachancea</taxon>
    </lineage>
</organism>
<dbReference type="Pfam" id="PF00134">
    <property type="entry name" value="Cyclin_N"/>
    <property type="match status" value="1"/>
</dbReference>
<dbReference type="STRING" id="4955.A0A1G4M6L6"/>